<dbReference type="AlphaFoldDB" id="A0A7I7XGA0"/>
<evidence type="ECO:0000313" key="3">
    <source>
        <dbReference type="Proteomes" id="UP000466517"/>
    </source>
</evidence>
<dbReference type="Gene3D" id="3.40.50.720">
    <property type="entry name" value="NAD(P)-binding Rossmann-like Domain"/>
    <property type="match status" value="1"/>
</dbReference>
<proteinExistence type="predicted"/>
<dbReference type="Pfam" id="PF13460">
    <property type="entry name" value="NAD_binding_10"/>
    <property type="match status" value="1"/>
</dbReference>
<protein>
    <submittedName>
        <fullName evidence="2">NAD-dependent dehydratase</fullName>
    </submittedName>
</protein>
<gene>
    <name evidence="2" type="ORF">MMAD_24860</name>
</gene>
<evidence type="ECO:0000259" key="1">
    <source>
        <dbReference type="Pfam" id="PF13460"/>
    </source>
</evidence>
<dbReference type="SUPFAM" id="SSF51735">
    <property type="entry name" value="NAD(P)-binding Rossmann-fold domains"/>
    <property type="match status" value="1"/>
</dbReference>
<dbReference type="InterPro" id="IPR016040">
    <property type="entry name" value="NAD(P)-bd_dom"/>
</dbReference>
<accession>A0A7I7XGA0</accession>
<organism evidence="2 3">
    <name type="scientific">Mycolicibacterium madagascariense</name>
    <dbReference type="NCBI Taxonomy" id="212765"/>
    <lineage>
        <taxon>Bacteria</taxon>
        <taxon>Bacillati</taxon>
        <taxon>Actinomycetota</taxon>
        <taxon>Actinomycetes</taxon>
        <taxon>Mycobacteriales</taxon>
        <taxon>Mycobacteriaceae</taxon>
        <taxon>Mycolicibacterium</taxon>
    </lineage>
</organism>
<dbReference type="EMBL" id="AP022610">
    <property type="protein sequence ID" value="BBZ28191.1"/>
    <property type="molecule type" value="Genomic_DNA"/>
</dbReference>
<sequence length="226" mass="22715">MTVNDSSKRVVIAGGHGKIALILERLLADRGDSVAGLIRNPDQTEDLRSAGAEAIVLDLEKATVDEVAERLGGADAVVFAAGAGPGSGVDRKTTVDRDAAILLADAAEAAGVTRYLMVSAIGADGPPPEGSDEVFVAYLRAKAAADAAVLAKPALHATIVRPGHLTDEPGTGRVRVADSTGSGSIPRADVAAMLVALLDAPATSGVTFELISGDTTIAEAVSVLSG</sequence>
<dbReference type="KEGG" id="mmag:MMAD_24860"/>
<dbReference type="RefSeq" id="WP_163737206.1">
    <property type="nucleotide sequence ID" value="NZ_AP022610.1"/>
</dbReference>
<dbReference type="PANTHER" id="PTHR15020:SF50">
    <property type="entry name" value="UPF0659 PROTEIN YMR090W"/>
    <property type="match status" value="1"/>
</dbReference>
<dbReference type="InterPro" id="IPR036291">
    <property type="entry name" value="NAD(P)-bd_dom_sf"/>
</dbReference>
<feature type="domain" description="NAD(P)-binding" evidence="1">
    <location>
        <begin position="14"/>
        <end position="201"/>
    </location>
</feature>
<dbReference type="Proteomes" id="UP000466517">
    <property type="component" value="Chromosome"/>
</dbReference>
<evidence type="ECO:0000313" key="2">
    <source>
        <dbReference type="EMBL" id="BBZ28191.1"/>
    </source>
</evidence>
<reference evidence="2 3" key="1">
    <citation type="journal article" date="2019" name="Emerg. Microbes Infect.">
        <title>Comprehensive subspecies identification of 175 nontuberculous mycobacteria species based on 7547 genomic profiles.</title>
        <authorList>
            <person name="Matsumoto Y."/>
            <person name="Kinjo T."/>
            <person name="Motooka D."/>
            <person name="Nabeya D."/>
            <person name="Jung N."/>
            <person name="Uechi K."/>
            <person name="Horii T."/>
            <person name="Iida T."/>
            <person name="Fujita J."/>
            <person name="Nakamura S."/>
        </authorList>
    </citation>
    <scope>NUCLEOTIDE SEQUENCE [LARGE SCALE GENOMIC DNA]</scope>
    <source>
        <strain evidence="2 3">JCM 13574</strain>
    </source>
</reference>
<name>A0A7I7XGA0_9MYCO</name>
<keyword evidence="3" id="KW-1185">Reference proteome</keyword>
<dbReference type="PANTHER" id="PTHR15020">
    <property type="entry name" value="FLAVIN REDUCTASE-RELATED"/>
    <property type="match status" value="1"/>
</dbReference>